<dbReference type="Proteomes" id="UP000050761">
    <property type="component" value="Unassembled WGS sequence"/>
</dbReference>
<evidence type="ECO:0000259" key="2">
    <source>
        <dbReference type="Pfam" id="PF10328"/>
    </source>
</evidence>
<accession>A0A3P8CEM2</accession>
<feature type="transmembrane region" description="Helical" evidence="1">
    <location>
        <begin position="264"/>
        <end position="285"/>
    </location>
</feature>
<dbReference type="OrthoDB" id="5866147at2759"/>
<proteinExistence type="predicted"/>
<dbReference type="WBParaSite" id="HPBE_0000987801-mRNA-1">
    <property type="protein sequence ID" value="HPBE_0000987801-mRNA-1"/>
    <property type="gene ID" value="HPBE_0000987801"/>
</dbReference>
<dbReference type="EMBL" id="UZAH01026578">
    <property type="protein sequence ID" value="VDO82632.1"/>
    <property type="molecule type" value="Genomic_DNA"/>
</dbReference>
<dbReference type="AlphaFoldDB" id="A0A3P8CEM2"/>
<evidence type="ECO:0000256" key="1">
    <source>
        <dbReference type="SAM" id="Phobius"/>
    </source>
</evidence>
<feature type="transmembrane region" description="Helical" evidence="1">
    <location>
        <begin position="101"/>
        <end position="123"/>
    </location>
</feature>
<reference evidence="3 4" key="1">
    <citation type="submission" date="2018-11" db="EMBL/GenBank/DDBJ databases">
        <authorList>
            <consortium name="Pathogen Informatics"/>
        </authorList>
    </citation>
    <scope>NUCLEOTIDE SEQUENCE [LARGE SCALE GENOMIC DNA]</scope>
</reference>
<dbReference type="PANTHER" id="PTHR22718">
    <property type="entry name" value="SERPENTINE RECEPTOR, CLASS X"/>
    <property type="match status" value="1"/>
</dbReference>
<name>A0A3P8CEM2_HELPZ</name>
<feature type="transmembrane region" description="Helical" evidence="1">
    <location>
        <begin position="60"/>
        <end position="81"/>
    </location>
</feature>
<feature type="transmembrane region" description="Helical" evidence="1">
    <location>
        <begin position="135"/>
        <end position="155"/>
    </location>
</feature>
<keyword evidence="1" id="KW-0812">Transmembrane</keyword>
<protein>
    <submittedName>
        <fullName evidence="5">7TM_GPCR_Srx domain-containing protein</fullName>
    </submittedName>
</protein>
<dbReference type="Pfam" id="PF10328">
    <property type="entry name" value="7TM_GPCR_Srx"/>
    <property type="match status" value="1"/>
</dbReference>
<organism evidence="3">
    <name type="scientific">Heligmosomoides polygyrus</name>
    <name type="common">Parasitic roundworm</name>
    <dbReference type="NCBI Taxonomy" id="6339"/>
    <lineage>
        <taxon>Eukaryota</taxon>
        <taxon>Metazoa</taxon>
        <taxon>Ecdysozoa</taxon>
        <taxon>Nematoda</taxon>
        <taxon>Chromadorea</taxon>
        <taxon>Rhabditida</taxon>
        <taxon>Rhabditina</taxon>
        <taxon>Rhabditomorpha</taxon>
        <taxon>Strongyloidea</taxon>
        <taxon>Heligmosomidae</taxon>
        <taxon>Heligmosomoides</taxon>
    </lineage>
</organism>
<evidence type="ECO:0000313" key="4">
    <source>
        <dbReference type="Proteomes" id="UP000050761"/>
    </source>
</evidence>
<keyword evidence="1" id="KW-0472">Membrane</keyword>
<feature type="transmembrane region" description="Helical" evidence="1">
    <location>
        <begin position="187"/>
        <end position="205"/>
    </location>
</feature>
<sequence length="323" mass="35725">MDAALQCFKALHSDLPSRSTANLFGVAMLIITAVSIILNVFIAVIICGTALIDKSIRPHIASLVAASLIFLSSNCLVLLPTQLAGVMMVDPYNIILSVPNTLGYLLIMFTTSTMAFDRFLIFFSPKSEVMLRTAMRWYIFTALPCFLALLLTIHMNMVGCYKRVNPYRLGFTYSCSDCGSYTTTLPVLAFTFSGVNFVVYLAIFIKIMHMNKRVNYGAGLAIPPVKKRDVKLVVQFSLICAAQFIGSSSFYFLPPLSGNSEFSFYLTTIFSSMNTMTNPCVIIAFNRNVRCLLWALFTTIGVRQVGGTIATSKFQQMVSGCSW</sequence>
<dbReference type="PANTHER" id="PTHR22718:SF11">
    <property type="entry name" value="7TM GPCR SERPENTINE RECEPTOR CLASS X (SRX) DOMAIN-CONTAINING PROTEIN"/>
    <property type="match status" value="1"/>
</dbReference>
<keyword evidence="1" id="KW-1133">Transmembrane helix</keyword>
<feature type="domain" description="7TM GPCR serpentine receptor class x (Srx)" evidence="2">
    <location>
        <begin position="31"/>
        <end position="286"/>
    </location>
</feature>
<dbReference type="Gene3D" id="1.20.1070.10">
    <property type="entry name" value="Rhodopsin 7-helix transmembrane proteins"/>
    <property type="match status" value="1"/>
</dbReference>
<evidence type="ECO:0000313" key="5">
    <source>
        <dbReference type="WBParaSite" id="HPBE_0000987801-mRNA-1"/>
    </source>
</evidence>
<feature type="transmembrane region" description="Helical" evidence="1">
    <location>
        <begin position="232"/>
        <end position="252"/>
    </location>
</feature>
<gene>
    <name evidence="3" type="ORF">HPBE_LOCUS9879</name>
</gene>
<dbReference type="SUPFAM" id="SSF81321">
    <property type="entry name" value="Family A G protein-coupled receptor-like"/>
    <property type="match status" value="1"/>
</dbReference>
<evidence type="ECO:0000313" key="3">
    <source>
        <dbReference type="EMBL" id="VDO82632.1"/>
    </source>
</evidence>
<keyword evidence="4" id="KW-1185">Reference proteome</keyword>
<reference evidence="5" key="2">
    <citation type="submission" date="2019-09" db="UniProtKB">
        <authorList>
            <consortium name="WormBaseParasite"/>
        </authorList>
    </citation>
    <scope>IDENTIFICATION</scope>
</reference>
<dbReference type="InterPro" id="IPR019430">
    <property type="entry name" value="7TM_GPCR_serpentine_rcpt_Srx"/>
</dbReference>
<feature type="transmembrane region" description="Helical" evidence="1">
    <location>
        <begin position="23"/>
        <end position="48"/>
    </location>
</feature>